<protein>
    <recommendedName>
        <fullName evidence="6">GDP-D-glucose phosphorylase 1</fullName>
        <ecNumber evidence="5">2.7.7.78</ecNumber>
    </recommendedName>
</protein>
<keyword evidence="7" id="KW-0963">Cytoplasm</keyword>
<reference evidence="16" key="1">
    <citation type="submission" date="2025-08" db="UniProtKB">
        <authorList>
            <consortium name="RefSeq"/>
        </authorList>
    </citation>
    <scope>IDENTIFICATION</scope>
    <source>
        <tissue evidence="16">Whole body</tissue>
    </source>
</reference>
<evidence type="ECO:0000256" key="6">
    <source>
        <dbReference type="ARBA" id="ARBA00018857"/>
    </source>
</evidence>
<evidence type="ECO:0000256" key="4">
    <source>
        <dbReference type="ARBA" id="ARBA00006451"/>
    </source>
</evidence>
<gene>
    <name evidence="16" type="primary">LOC107074508</name>
</gene>
<dbReference type="InterPro" id="IPR058866">
    <property type="entry name" value="GDPGP1_N"/>
</dbReference>
<evidence type="ECO:0000256" key="11">
    <source>
        <dbReference type="ARBA" id="ARBA00022741"/>
    </source>
</evidence>
<evidence type="ECO:0000256" key="5">
    <source>
        <dbReference type="ARBA" id="ARBA00012507"/>
    </source>
</evidence>
<dbReference type="EC" id="2.7.7.78" evidence="5"/>
<name>A0ABM1JGA9_POLDO</name>
<feature type="domain" description="GDPGP1-like C-terminal" evidence="13">
    <location>
        <begin position="207"/>
        <end position="320"/>
    </location>
</feature>
<comment type="function">
    <text evidence="2">Specific and highly efficient GDP-D-glucose phosphorylase regulating the levels of GDP-D-glucose in cells.</text>
</comment>
<keyword evidence="15" id="KW-1185">Reference proteome</keyword>
<dbReference type="PANTHER" id="PTHR20884:SF8">
    <property type="entry name" value="GDP-D-GLUCOSE PHOSPHORYLASE 1"/>
    <property type="match status" value="1"/>
</dbReference>
<evidence type="ECO:0000256" key="8">
    <source>
        <dbReference type="ARBA" id="ARBA00022658"/>
    </source>
</evidence>
<accession>A0ABM1JGA9</accession>
<evidence type="ECO:0000256" key="10">
    <source>
        <dbReference type="ARBA" id="ARBA00022695"/>
    </source>
</evidence>
<evidence type="ECO:0000256" key="9">
    <source>
        <dbReference type="ARBA" id="ARBA00022679"/>
    </source>
</evidence>
<comment type="similarity">
    <text evidence="4">Belongs to the GDPGP1 family.</text>
</comment>
<feature type="domain" description="GDPGP1-like N-terminal" evidence="14">
    <location>
        <begin position="30"/>
        <end position="186"/>
    </location>
</feature>
<proteinExistence type="inferred from homology"/>
<comment type="catalytic activity">
    <reaction evidence="1">
        <text>GDP-alpha-D-glucose + phosphate = alpha-D-glucose 1-phosphate + GDP + H(+)</text>
        <dbReference type="Rhea" id="RHEA:30387"/>
        <dbReference type="ChEBI" id="CHEBI:15378"/>
        <dbReference type="ChEBI" id="CHEBI:43474"/>
        <dbReference type="ChEBI" id="CHEBI:58189"/>
        <dbReference type="ChEBI" id="CHEBI:58601"/>
        <dbReference type="ChEBI" id="CHEBI:62230"/>
        <dbReference type="EC" id="2.7.7.78"/>
    </reaction>
</comment>
<evidence type="ECO:0000256" key="2">
    <source>
        <dbReference type="ARBA" id="ARBA00003049"/>
    </source>
</evidence>
<dbReference type="GeneID" id="107074508"/>
<sequence length="345" mass="40754">MFNTEKDIPYLSYNSDNFHLLIDENENESEFDIQLKRAWEKAEKNGAFRYKLNISNWKIIEGSYKYLVQFNPERGSNRRTPEHITTMSMPFDSTKFNFTKLQKNEIMFKINDEEDSDIIAVNNSPLEWCHSLLIVKYLQCLPQTITQYSLQKAFEMLLLSNSPYLRIAYNGLCAFSSVNHLHWHLYYLKHKMFLEYIDVQPYEGSLFLLENFPSKGFCFKLSSSKNLETLITSIFLFVNYLIKHQIPHNVFITRAKTTHLKKEYDDVRAYVWARKPQAGVKDTILMKPAACEFFGHIIISSEEKYENVTEEMIIEMIDNATREPYLLIKKDLHKIINNQITNNDK</sequence>
<dbReference type="InterPro" id="IPR026506">
    <property type="entry name" value="GDPGP"/>
</dbReference>
<comment type="subcellular location">
    <subcellularLocation>
        <location evidence="3">Cytoplasm</location>
    </subcellularLocation>
</comment>
<evidence type="ECO:0000313" key="15">
    <source>
        <dbReference type="Proteomes" id="UP000694924"/>
    </source>
</evidence>
<keyword evidence="11" id="KW-0547">Nucleotide-binding</keyword>
<dbReference type="PANTHER" id="PTHR20884">
    <property type="entry name" value="GDP-D-GLUCOSE PHOSPHORYLASE 1"/>
    <property type="match status" value="1"/>
</dbReference>
<evidence type="ECO:0000259" key="13">
    <source>
        <dbReference type="Pfam" id="PF26216"/>
    </source>
</evidence>
<dbReference type="RefSeq" id="XP_015191497.1">
    <property type="nucleotide sequence ID" value="XM_015336011.1"/>
</dbReference>
<keyword evidence="8" id="KW-0344">Guanine-nucleotide releasing factor</keyword>
<evidence type="ECO:0000256" key="12">
    <source>
        <dbReference type="ARBA" id="ARBA00022801"/>
    </source>
</evidence>
<dbReference type="InterPro" id="IPR058865">
    <property type="entry name" value="GDPGP1_C"/>
</dbReference>
<evidence type="ECO:0000313" key="16">
    <source>
        <dbReference type="RefSeq" id="XP_015191497.1"/>
    </source>
</evidence>
<keyword evidence="12" id="KW-0378">Hydrolase</keyword>
<evidence type="ECO:0000256" key="3">
    <source>
        <dbReference type="ARBA" id="ARBA00004496"/>
    </source>
</evidence>
<keyword evidence="9" id="KW-0808">Transferase</keyword>
<organism evidence="15 16">
    <name type="scientific">Polistes dominula</name>
    <name type="common">European paper wasp</name>
    <name type="synonym">Vespa dominula</name>
    <dbReference type="NCBI Taxonomy" id="743375"/>
    <lineage>
        <taxon>Eukaryota</taxon>
        <taxon>Metazoa</taxon>
        <taxon>Ecdysozoa</taxon>
        <taxon>Arthropoda</taxon>
        <taxon>Hexapoda</taxon>
        <taxon>Insecta</taxon>
        <taxon>Pterygota</taxon>
        <taxon>Neoptera</taxon>
        <taxon>Endopterygota</taxon>
        <taxon>Hymenoptera</taxon>
        <taxon>Apocrita</taxon>
        <taxon>Aculeata</taxon>
        <taxon>Vespoidea</taxon>
        <taxon>Vespidae</taxon>
        <taxon>Polistinae</taxon>
        <taxon>Polistini</taxon>
        <taxon>Polistes</taxon>
    </lineage>
</organism>
<evidence type="ECO:0000256" key="7">
    <source>
        <dbReference type="ARBA" id="ARBA00022490"/>
    </source>
</evidence>
<keyword evidence="10" id="KW-0548">Nucleotidyltransferase</keyword>
<dbReference type="Pfam" id="PF26216">
    <property type="entry name" value="GDPGP1_C"/>
    <property type="match status" value="1"/>
</dbReference>
<dbReference type="Pfam" id="PF26217">
    <property type="entry name" value="GDPGP1_N"/>
    <property type="match status" value="1"/>
</dbReference>
<evidence type="ECO:0000259" key="14">
    <source>
        <dbReference type="Pfam" id="PF26217"/>
    </source>
</evidence>
<evidence type="ECO:0000256" key="1">
    <source>
        <dbReference type="ARBA" id="ARBA00000063"/>
    </source>
</evidence>
<dbReference type="Proteomes" id="UP000694924">
    <property type="component" value="Unplaced"/>
</dbReference>